<evidence type="ECO:0000259" key="2">
    <source>
        <dbReference type="Pfam" id="PF14501"/>
    </source>
</evidence>
<accession>A0A0R1ERI0</accession>
<feature type="transmembrane region" description="Helical" evidence="1">
    <location>
        <begin position="70"/>
        <end position="100"/>
    </location>
</feature>
<feature type="transmembrane region" description="Helical" evidence="1">
    <location>
        <begin position="43"/>
        <end position="64"/>
    </location>
</feature>
<dbReference type="Pfam" id="PF14501">
    <property type="entry name" value="HATPase_c_5"/>
    <property type="match status" value="1"/>
</dbReference>
<comment type="caution">
    <text evidence="3">The sequence shown here is derived from an EMBL/GenBank/DDBJ whole genome shotgun (WGS) entry which is preliminary data.</text>
</comment>
<dbReference type="SUPFAM" id="SSF55874">
    <property type="entry name" value="ATPase domain of HSP90 chaperone/DNA topoisomerase II/histidine kinase"/>
    <property type="match status" value="1"/>
</dbReference>
<dbReference type="InterPro" id="IPR036890">
    <property type="entry name" value="HATPase_C_sf"/>
</dbReference>
<dbReference type="PANTHER" id="PTHR40448">
    <property type="entry name" value="TWO-COMPONENT SENSOR HISTIDINE KINASE"/>
    <property type="match status" value="1"/>
</dbReference>
<feature type="transmembrane region" description="Helical" evidence="1">
    <location>
        <begin position="190"/>
        <end position="207"/>
    </location>
</feature>
<proteinExistence type="predicted"/>
<organism evidence="3 4">
    <name type="scientific">Lacticaseibacillus zeae DSM 20178 = KCTC 3804</name>
    <dbReference type="NCBI Taxonomy" id="1423816"/>
    <lineage>
        <taxon>Bacteria</taxon>
        <taxon>Bacillati</taxon>
        <taxon>Bacillota</taxon>
        <taxon>Bacilli</taxon>
        <taxon>Lactobacillales</taxon>
        <taxon>Lactobacillaceae</taxon>
        <taxon>Lacticaseibacillus</taxon>
    </lineage>
</organism>
<dbReference type="PANTHER" id="PTHR40448:SF1">
    <property type="entry name" value="TWO-COMPONENT SENSOR HISTIDINE KINASE"/>
    <property type="match status" value="1"/>
</dbReference>
<dbReference type="AlphaFoldDB" id="A0A0R1ERI0"/>
<reference evidence="3 4" key="1">
    <citation type="journal article" date="2015" name="Genome Announc.">
        <title>Expanding the biotechnology potential of lactobacilli through comparative genomics of 213 strains and associated genera.</title>
        <authorList>
            <person name="Sun Z."/>
            <person name="Harris H.M."/>
            <person name="McCann A."/>
            <person name="Guo C."/>
            <person name="Argimon S."/>
            <person name="Zhang W."/>
            <person name="Yang X."/>
            <person name="Jeffery I.B."/>
            <person name="Cooney J.C."/>
            <person name="Kagawa T.F."/>
            <person name="Liu W."/>
            <person name="Song Y."/>
            <person name="Salvetti E."/>
            <person name="Wrobel A."/>
            <person name="Rasinkangas P."/>
            <person name="Parkhill J."/>
            <person name="Rea M.C."/>
            <person name="O'Sullivan O."/>
            <person name="Ritari J."/>
            <person name="Douillard F.P."/>
            <person name="Paul Ross R."/>
            <person name="Yang R."/>
            <person name="Briner A.E."/>
            <person name="Felis G.E."/>
            <person name="de Vos W.M."/>
            <person name="Barrangou R."/>
            <person name="Klaenhammer T.R."/>
            <person name="Caufield P.W."/>
            <person name="Cui Y."/>
            <person name="Zhang H."/>
            <person name="O'Toole P.W."/>
        </authorList>
    </citation>
    <scope>NUCLEOTIDE SEQUENCE [LARGE SCALE GENOMIC DNA]</scope>
    <source>
        <strain evidence="3 4">DSM 20178</strain>
    </source>
</reference>
<dbReference type="Proteomes" id="UP000051984">
    <property type="component" value="Unassembled WGS sequence"/>
</dbReference>
<evidence type="ECO:0000313" key="3">
    <source>
        <dbReference type="EMBL" id="KRK11974.1"/>
    </source>
</evidence>
<sequence length="468" mass="52891">MLNKKLTSYFGQLTSCYDTNAKITWLVLKKMGVFNMVSLPSHIYFFINWPTFVFGIGFLSYIFFSRIRPLHVALWSIAGTTLSLFFLTYGEISFCLIYAWYISKTNQSSDKFWVFIFMEVNLIIITIQTCVIRIFAAAGTQNLALISVVITLILTTALAAIVIWLLLKKQKQLEQLRTLIREQNHLQKSVILYTGATCVSLYCFEAISNLVNIGIMLDLLILGIFTLSVIINLYSLFLILKSFSYYVELTWIKRAEASQRAYYTTLSQQQKNTNKLLHDYKNLLASLQLSLQQSSAAISPDTQAILSRAQASLNQAELGKSSFTSIKSDPLKSLLYLKWAESMNHNVIMNVQTEGVIHPLESALGFAIIRALGILIDNALEETVRIKHHRFDVTLIALKQGLEVSVMNDVGSDFNLTDLEKKDFTTKGDGHGNGLSIINELMQQNKNILIRKSVINQQLKITLFIGDS</sequence>
<name>A0A0R1ERI0_LACZE</name>
<feature type="transmembrane region" description="Helical" evidence="1">
    <location>
        <begin position="112"/>
        <end position="136"/>
    </location>
</feature>
<dbReference type="InterPro" id="IPR032834">
    <property type="entry name" value="NatK-like_C"/>
</dbReference>
<keyword evidence="3" id="KW-0808">Transferase</keyword>
<dbReference type="Gene3D" id="3.30.565.10">
    <property type="entry name" value="Histidine kinase-like ATPase, C-terminal domain"/>
    <property type="match status" value="1"/>
</dbReference>
<feature type="transmembrane region" description="Helical" evidence="1">
    <location>
        <begin position="142"/>
        <end position="167"/>
    </location>
</feature>
<feature type="domain" description="Sensor histidine kinase NatK-like C-terminal" evidence="2">
    <location>
        <begin position="366"/>
        <end position="457"/>
    </location>
</feature>
<keyword evidence="1" id="KW-1133">Transmembrane helix</keyword>
<keyword evidence="1" id="KW-0812">Transmembrane</keyword>
<gene>
    <name evidence="3" type="ORF">FD51_GL000763</name>
</gene>
<dbReference type="GO" id="GO:0042802">
    <property type="term" value="F:identical protein binding"/>
    <property type="evidence" value="ECO:0007669"/>
    <property type="project" value="TreeGrafter"/>
</dbReference>
<dbReference type="PATRIC" id="fig|1423816.3.peg.772"/>
<dbReference type="EMBL" id="AZCT01000012">
    <property type="protein sequence ID" value="KRK11974.1"/>
    <property type="molecule type" value="Genomic_DNA"/>
</dbReference>
<evidence type="ECO:0000313" key="4">
    <source>
        <dbReference type="Proteomes" id="UP000051984"/>
    </source>
</evidence>
<protein>
    <submittedName>
        <fullName evidence="3">Sensor histidine kinase PrcK</fullName>
    </submittedName>
</protein>
<dbReference type="eggNOG" id="COG3290">
    <property type="taxonomic scope" value="Bacteria"/>
</dbReference>
<dbReference type="GO" id="GO:0016301">
    <property type="term" value="F:kinase activity"/>
    <property type="evidence" value="ECO:0007669"/>
    <property type="project" value="UniProtKB-KW"/>
</dbReference>
<keyword evidence="3" id="KW-0418">Kinase</keyword>
<feature type="transmembrane region" description="Helical" evidence="1">
    <location>
        <begin position="219"/>
        <end position="240"/>
    </location>
</feature>
<keyword evidence="1" id="KW-0472">Membrane</keyword>
<evidence type="ECO:0000256" key="1">
    <source>
        <dbReference type="SAM" id="Phobius"/>
    </source>
</evidence>